<protein>
    <submittedName>
        <fullName evidence="3">SpoIIE family protein phosphatase</fullName>
    </submittedName>
</protein>
<dbReference type="EMBL" id="JAEQNA010000001">
    <property type="protein sequence ID" value="MBL0419363.1"/>
    <property type="molecule type" value="Genomic_DNA"/>
</dbReference>
<dbReference type="AlphaFoldDB" id="A0A937D4Y6"/>
<dbReference type="Gene3D" id="3.60.40.10">
    <property type="entry name" value="PPM-type phosphatase domain"/>
    <property type="match status" value="1"/>
</dbReference>
<dbReference type="SUPFAM" id="SSF81606">
    <property type="entry name" value="PP2C-like"/>
    <property type="match status" value="1"/>
</dbReference>
<evidence type="ECO:0000313" key="4">
    <source>
        <dbReference type="Proteomes" id="UP000613011"/>
    </source>
</evidence>
<dbReference type="InterPro" id="IPR001932">
    <property type="entry name" value="PPM-type_phosphatase-like_dom"/>
</dbReference>
<keyword evidence="4" id="KW-1185">Reference proteome</keyword>
<dbReference type="Pfam" id="PF07228">
    <property type="entry name" value="SpoIIE"/>
    <property type="match status" value="1"/>
</dbReference>
<dbReference type="SMART" id="SM00331">
    <property type="entry name" value="PP2C_SIG"/>
    <property type="match status" value="1"/>
</dbReference>
<dbReference type="InterPro" id="IPR036457">
    <property type="entry name" value="PPM-type-like_dom_sf"/>
</dbReference>
<dbReference type="GO" id="GO:0004722">
    <property type="term" value="F:protein serine/threonine phosphatase activity"/>
    <property type="evidence" value="ECO:0007669"/>
    <property type="project" value="InterPro"/>
</dbReference>
<proteinExistence type="predicted"/>
<reference evidence="3" key="1">
    <citation type="submission" date="2021-01" db="EMBL/GenBank/DDBJ databases">
        <title>Ramlibacter sp. strain AW1 16S ribosomal RNA gene Genome sequencing and assembly.</title>
        <authorList>
            <person name="Kang M."/>
        </authorList>
    </citation>
    <scope>NUCLEOTIDE SEQUENCE</scope>
    <source>
        <strain evidence="3">AW1</strain>
    </source>
</reference>
<evidence type="ECO:0000313" key="3">
    <source>
        <dbReference type="EMBL" id="MBL0419363.1"/>
    </source>
</evidence>
<evidence type="ECO:0000256" key="1">
    <source>
        <dbReference type="SAM" id="MobiDB-lite"/>
    </source>
</evidence>
<gene>
    <name evidence="3" type="ORF">JI739_03280</name>
</gene>
<dbReference type="PROSITE" id="PS51746">
    <property type="entry name" value="PPM_2"/>
    <property type="match status" value="1"/>
</dbReference>
<feature type="domain" description="PPM-type phosphatase" evidence="2">
    <location>
        <begin position="43"/>
        <end position="270"/>
    </location>
</feature>
<dbReference type="InterPro" id="IPR015655">
    <property type="entry name" value="PP2C"/>
</dbReference>
<feature type="compositionally biased region" description="Polar residues" evidence="1">
    <location>
        <begin position="1"/>
        <end position="10"/>
    </location>
</feature>
<dbReference type="SMART" id="SM00332">
    <property type="entry name" value="PP2Cc"/>
    <property type="match status" value="1"/>
</dbReference>
<feature type="region of interest" description="Disordered" evidence="1">
    <location>
        <begin position="1"/>
        <end position="25"/>
    </location>
</feature>
<sequence length="298" mass="31103">MSLAASSGDATTPLTTPPPANRAGGWAGWLRGQWQLARRARLEYGWASLRGATHARNQDAVLAAPPLFAVADGVGGGRAGELASSQLLDWCRTIPPPDWRDPGRLAARLAEADAALAASVAAISPGGRSAATFAAAWLAGGRGHVAHVGDVRVLQLRPRRTGWRAMPLTVDQSYANLGEAPPPGGRPDDPARMVGVGASGQPPVARLRLRENDWLVLCSDGLHRWLPEADLGAHCQASAALPLPLVAEQLAQLAARRGSPDDISVLLLRRNPPWGARAPFRWAAALTLAVGAAAALIG</sequence>
<dbReference type="Proteomes" id="UP000613011">
    <property type="component" value="Unassembled WGS sequence"/>
</dbReference>
<accession>A0A937D4Y6</accession>
<evidence type="ECO:0000259" key="2">
    <source>
        <dbReference type="PROSITE" id="PS51746"/>
    </source>
</evidence>
<name>A0A937D4Y6_9BURK</name>
<organism evidence="3 4">
    <name type="scientific">Ramlibacter aurantiacus</name>
    <dbReference type="NCBI Taxonomy" id="2801330"/>
    <lineage>
        <taxon>Bacteria</taxon>
        <taxon>Pseudomonadati</taxon>
        <taxon>Pseudomonadota</taxon>
        <taxon>Betaproteobacteria</taxon>
        <taxon>Burkholderiales</taxon>
        <taxon>Comamonadaceae</taxon>
        <taxon>Ramlibacter</taxon>
    </lineage>
</organism>
<dbReference type="RefSeq" id="WP_201682401.1">
    <property type="nucleotide sequence ID" value="NZ_JAEQNA010000001.1"/>
</dbReference>
<dbReference type="PANTHER" id="PTHR47992">
    <property type="entry name" value="PROTEIN PHOSPHATASE"/>
    <property type="match status" value="1"/>
</dbReference>
<comment type="caution">
    <text evidence="3">The sequence shown here is derived from an EMBL/GenBank/DDBJ whole genome shotgun (WGS) entry which is preliminary data.</text>
</comment>